<organism evidence="2 3">
    <name type="scientific">Daphnia sinensis</name>
    <dbReference type="NCBI Taxonomy" id="1820382"/>
    <lineage>
        <taxon>Eukaryota</taxon>
        <taxon>Metazoa</taxon>
        <taxon>Ecdysozoa</taxon>
        <taxon>Arthropoda</taxon>
        <taxon>Crustacea</taxon>
        <taxon>Branchiopoda</taxon>
        <taxon>Diplostraca</taxon>
        <taxon>Cladocera</taxon>
        <taxon>Anomopoda</taxon>
        <taxon>Daphniidae</taxon>
        <taxon>Daphnia</taxon>
        <taxon>Daphnia similis group</taxon>
    </lineage>
</organism>
<dbReference type="PANTHER" id="PTHR21166:SF2">
    <property type="entry name" value="CELL DIVISION CONTROL PROTEIN 24 OB DOMAIN-CONTAINING PROTEIN-RELATED"/>
    <property type="match status" value="1"/>
</dbReference>
<name>A0AAD5LE81_9CRUS</name>
<feature type="coiled-coil region" evidence="1">
    <location>
        <begin position="40"/>
        <end position="90"/>
    </location>
</feature>
<dbReference type="InterPro" id="IPR052469">
    <property type="entry name" value="MEIOB"/>
</dbReference>
<keyword evidence="3" id="KW-1185">Reference proteome</keyword>
<dbReference type="AlphaFoldDB" id="A0AAD5LE81"/>
<protein>
    <submittedName>
        <fullName evidence="2">Uncharacterized protein</fullName>
    </submittedName>
</protein>
<dbReference type="PANTHER" id="PTHR21166">
    <property type="entry name" value="CELL DIVISION CONTROL PROTEIN 24 OB DOMAIN-CONTAINING PROTEIN-RELATED"/>
    <property type="match status" value="1"/>
</dbReference>
<evidence type="ECO:0000313" key="3">
    <source>
        <dbReference type="Proteomes" id="UP000820818"/>
    </source>
</evidence>
<evidence type="ECO:0000313" key="2">
    <source>
        <dbReference type="EMBL" id="KAI9560603.1"/>
    </source>
</evidence>
<sequence>MADLERLLVLRSGSRVIAARLIERLKNVFEDEDMEPSRKIHELESKLAELKTRYETLEDLDQQIQLVTKQEDLQKEIEEADVENSIIQDAGDLCRYRINVLRRANPDVDSTPQPAPVLPSRATSRPKIALPRFNGDILQWQPFWQAFVAEIESDDSLADINNLPINCLVYSAERNIQCPNVLQCLQSKKERRLFNKNVFALTV</sequence>
<evidence type="ECO:0000256" key="1">
    <source>
        <dbReference type="SAM" id="Coils"/>
    </source>
</evidence>
<dbReference type="GO" id="GO:0008310">
    <property type="term" value="F:single-stranded DNA 3'-5' DNA exonuclease activity"/>
    <property type="evidence" value="ECO:0007669"/>
    <property type="project" value="TreeGrafter"/>
</dbReference>
<dbReference type="GO" id="GO:0003697">
    <property type="term" value="F:single-stranded DNA binding"/>
    <property type="evidence" value="ECO:0007669"/>
    <property type="project" value="TreeGrafter"/>
</dbReference>
<reference evidence="2 3" key="1">
    <citation type="submission" date="2022-05" db="EMBL/GenBank/DDBJ databases">
        <title>A multi-omics perspective on studying reproductive biology in Daphnia sinensis.</title>
        <authorList>
            <person name="Jia J."/>
        </authorList>
    </citation>
    <scope>NUCLEOTIDE SEQUENCE [LARGE SCALE GENOMIC DNA]</scope>
    <source>
        <strain evidence="2 3">WSL</strain>
    </source>
</reference>
<dbReference type="Proteomes" id="UP000820818">
    <property type="component" value="Linkage Group LG3"/>
</dbReference>
<gene>
    <name evidence="2" type="ORF">GHT06_011552</name>
</gene>
<dbReference type="EMBL" id="WJBH02000003">
    <property type="protein sequence ID" value="KAI9560603.1"/>
    <property type="molecule type" value="Genomic_DNA"/>
</dbReference>
<comment type="caution">
    <text evidence="2">The sequence shown here is derived from an EMBL/GenBank/DDBJ whole genome shotgun (WGS) entry which is preliminary data.</text>
</comment>
<accession>A0AAD5LE81</accession>
<dbReference type="GO" id="GO:0000712">
    <property type="term" value="P:resolution of meiotic recombination intermediates"/>
    <property type="evidence" value="ECO:0007669"/>
    <property type="project" value="TreeGrafter"/>
</dbReference>
<keyword evidence="1" id="KW-0175">Coiled coil</keyword>
<proteinExistence type="predicted"/>